<evidence type="ECO:0000313" key="3">
    <source>
        <dbReference type="Proteomes" id="UP000319014"/>
    </source>
</evidence>
<dbReference type="PANTHER" id="PTHR10285">
    <property type="entry name" value="URIDINE KINASE"/>
    <property type="match status" value="1"/>
</dbReference>
<dbReference type="EMBL" id="FXTK01000012">
    <property type="protein sequence ID" value="SMO81443.1"/>
    <property type="molecule type" value="Genomic_DNA"/>
</dbReference>
<organism evidence="2 3">
    <name type="scientific">Paracoccus laeviglucosivorans</name>
    <dbReference type="NCBI Taxonomy" id="1197861"/>
    <lineage>
        <taxon>Bacteria</taxon>
        <taxon>Pseudomonadati</taxon>
        <taxon>Pseudomonadota</taxon>
        <taxon>Alphaproteobacteria</taxon>
        <taxon>Rhodobacterales</taxon>
        <taxon>Paracoccaceae</taxon>
        <taxon>Paracoccus</taxon>
    </lineage>
</organism>
<dbReference type="NCBIfam" id="NF006746">
    <property type="entry name" value="PRK09270.1-5"/>
    <property type="match status" value="1"/>
</dbReference>
<keyword evidence="2" id="KW-0808">Transferase</keyword>
<dbReference type="AlphaFoldDB" id="A0A521EBZ7"/>
<dbReference type="InterPro" id="IPR006083">
    <property type="entry name" value="PRK/URK"/>
</dbReference>
<dbReference type="Proteomes" id="UP000319014">
    <property type="component" value="Unassembled WGS sequence"/>
</dbReference>
<dbReference type="SUPFAM" id="SSF52540">
    <property type="entry name" value="P-loop containing nucleoside triphosphate hydrolases"/>
    <property type="match status" value="1"/>
</dbReference>
<name>A0A521EBZ7_9RHOB</name>
<dbReference type="Pfam" id="PF00485">
    <property type="entry name" value="PRK"/>
    <property type="match status" value="1"/>
</dbReference>
<evidence type="ECO:0000259" key="1">
    <source>
        <dbReference type="Pfam" id="PF00485"/>
    </source>
</evidence>
<dbReference type="GO" id="GO:0005524">
    <property type="term" value="F:ATP binding"/>
    <property type="evidence" value="ECO:0007669"/>
    <property type="project" value="InterPro"/>
</dbReference>
<dbReference type="InterPro" id="IPR027417">
    <property type="entry name" value="P-loop_NTPase"/>
</dbReference>
<gene>
    <name evidence="2" type="ORF">SAMN06265221_11276</name>
</gene>
<reference evidence="2 3" key="1">
    <citation type="submission" date="2017-05" db="EMBL/GenBank/DDBJ databases">
        <authorList>
            <person name="Varghese N."/>
            <person name="Submissions S."/>
        </authorList>
    </citation>
    <scope>NUCLEOTIDE SEQUENCE [LARGE SCALE GENOMIC DNA]</scope>
    <source>
        <strain evidence="2 3">DSM 100094</strain>
    </source>
</reference>
<evidence type="ECO:0000313" key="2">
    <source>
        <dbReference type="EMBL" id="SMO81443.1"/>
    </source>
</evidence>
<dbReference type="GO" id="GO:0016301">
    <property type="term" value="F:kinase activity"/>
    <property type="evidence" value="ECO:0007669"/>
    <property type="project" value="UniProtKB-KW"/>
</dbReference>
<dbReference type="Gene3D" id="3.40.50.300">
    <property type="entry name" value="P-loop containing nucleotide triphosphate hydrolases"/>
    <property type="match status" value="2"/>
</dbReference>
<protein>
    <submittedName>
        <fullName evidence="2">Panthothenate kinase</fullName>
    </submittedName>
</protein>
<dbReference type="OrthoDB" id="1550976at2"/>
<keyword evidence="2" id="KW-0418">Kinase</keyword>
<accession>A0A521EBZ7</accession>
<dbReference type="RefSeq" id="WP_142663720.1">
    <property type="nucleotide sequence ID" value="NZ_FXTK01000012.1"/>
</dbReference>
<keyword evidence="3" id="KW-1185">Reference proteome</keyword>
<proteinExistence type="predicted"/>
<feature type="domain" description="Phosphoribulokinase/uridine kinase" evidence="1">
    <location>
        <begin position="27"/>
        <end position="165"/>
    </location>
</feature>
<sequence>MSPSPDAIAADLLPRLMTLAAKGRQLVALAGPPGSGKSTIAEALHRAINAHTPATSAILPMDGFHYDDAVLRERGALSRKGAPHTFDVGGFRALLARLRANAEAEIAVPVFDRRLEISRAGARIIPQTTPLIIVEGNYLLLDSPPWTELAGQFDLTIALDVPMPVLRQRLIGRWLDHGMTLTEAEAKALGNDLPNAETVQAHGRAADITLTMGGEGEGD</sequence>